<dbReference type="STRING" id="92947.BVG79_00798"/>
<keyword evidence="3 8" id="KW-0813">Transport</keyword>
<dbReference type="PANTHER" id="PTHR34295:SF4">
    <property type="entry name" value="BIOTIN TRANSPORTER BIOY-RELATED"/>
    <property type="match status" value="1"/>
</dbReference>
<dbReference type="KEGG" id="kro:BVG79_00798"/>
<name>A0A1W6NYH1_9RHOB</name>
<dbReference type="PANTHER" id="PTHR34295">
    <property type="entry name" value="BIOTIN TRANSPORTER BIOY"/>
    <property type="match status" value="1"/>
</dbReference>
<evidence type="ECO:0000256" key="1">
    <source>
        <dbReference type="ARBA" id="ARBA00004651"/>
    </source>
</evidence>
<dbReference type="EMBL" id="CP019937">
    <property type="protein sequence ID" value="ARO14150.1"/>
    <property type="molecule type" value="Genomic_DNA"/>
</dbReference>
<keyword evidence="11" id="KW-1185">Reference proteome</keyword>
<sequence>MIPPQRPYQRSKTLERNIAMIALFAALIAALAFVPALTLLNGVPISAQSMGIMLAGAILGPKRGALAVLLFLALVALGLPILSGGRGGLGVFMGPTIGYLIAFPIGAFVVGWIAGRFRNPMSITAVVTGTVISGIFLVNFIGALGMWAKLDTTFTGALMMTTPFLLGDAIKAVLTGIITAAVAQARPSLIKQRA</sequence>
<comment type="similarity">
    <text evidence="2 8">Belongs to the BioY family.</text>
</comment>
<keyword evidence="4 8" id="KW-1003">Cell membrane</keyword>
<dbReference type="Gene3D" id="1.10.1760.20">
    <property type="match status" value="1"/>
</dbReference>
<evidence type="ECO:0000256" key="4">
    <source>
        <dbReference type="ARBA" id="ARBA00022475"/>
    </source>
</evidence>
<dbReference type="GO" id="GO:0015225">
    <property type="term" value="F:biotin transmembrane transporter activity"/>
    <property type="evidence" value="ECO:0007669"/>
    <property type="project" value="UniProtKB-UniRule"/>
</dbReference>
<keyword evidence="6 9" id="KW-1133">Transmembrane helix</keyword>
<proteinExistence type="inferred from homology"/>
<feature type="transmembrane region" description="Helical" evidence="9">
    <location>
        <begin position="20"/>
        <end position="43"/>
    </location>
</feature>
<dbReference type="AlphaFoldDB" id="A0A1W6NYH1"/>
<feature type="transmembrane region" description="Helical" evidence="9">
    <location>
        <begin position="160"/>
        <end position="183"/>
    </location>
</feature>
<evidence type="ECO:0000313" key="10">
    <source>
        <dbReference type="EMBL" id="ARO14150.1"/>
    </source>
</evidence>
<feature type="transmembrane region" description="Helical" evidence="9">
    <location>
        <begin position="64"/>
        <end position="83"/>
    </location>
</feature>
<evidence type="ECO:0000313" key="11">
    <source>
        <dbReference type="Proteomes" id="UP000242447"/>
    </source>
</evidence>
<keyword evidence="5 9" id="KW-0812">Transmembrane</keyword>
<dbReference type="Proteomes" id="UP000242447">
    <property type="component" value="Chromosome"/>
</dbReference>
<dbReference type="PIRSF" id="PIRSF016661">
    <property type="entry name" value="BioY"/>
    <property type="match status" value="1"/>
</dbReference>
<dbReference type="Pfam" id="PF02632">
    <property type="entry name" value="BioY"/>
    <property type="match status" value="1"/>
</dbReference>
<evidence type="ECO:0000256" key="8">
    <source>
        <dbReference type="PIRNR" id="PIRNR016661"/>
    </source>
</evidence>
<protein>
    <recommendedName>
        <fullName evidence="8">Biotin transporter</fullName>
    </recommendedName>
</protein>
<comment type="subcellular location">
    <subcellularLocation>
        <location evidence="1 8">Cell membrane</location>
        <topology evidence="1 8">Multi-pass membrane protein</topology>
    </subcellularLocation>
</comment>
<keyword evidence="7 8" id="KW-0472">Membrane</keyword>
<dbReference type="OrthoDB" id="9803495at2"/>
<evidence type="ECO:0000256" key="6">
    <source>
        <dbReference type="ARBA" id="ARBA00022989"/>
    </source>
</evidence>
<feature type="transmembrane region" description="Helical" evidence="9">
    <location>
        <begin position="125"/>
        <end position="148"/>
    </location>
</feature>
<dbReference type="InterPro" id="IPR003784">
    <property type="entry name" value="BioY"/>
</dbReference>
<reference evidence="10 11" key="1">
    <citation type="submission" date="2017-02" db="EMBL/GenBank/DDBJ databases">
        <title>Ketogulonicigenium robustum SPU B003 Genome sequencing and assembly.</title>
        <authorList>
            <person name="Li Y."/>
            <person name="Liu L."/>
            <person name="Wang C."/>
            <person name="Zhang M."/>
            <person name="Zhang T."/>
            <person name="Zhang Y."/>
        </authorList>
    </citation>
    <scope>NUCLEOTIDE SEQUENCE [LARGE SCALE GENOMIC DNA]</scope>
    <source>
        <strain evidence="10 11">SPU_B003</strain>
    </source>
</reference>
<evidence type="ECO:0000256" key="7">
    <source>
        <dbReference type="ARBA" id="ARBA00023136"/>
    </source>
</evidence>
<evidence type="ECO:0000256" key="5">
    <source>
        <dbReference type="ARBA" id="ARBA00022692"/>
    </source>
</evidence>
<gene>
    <name evidence="10" type="primary">bioY</name>
    <name evidence="10" type="ORF">BVG79_00798</name>
</gene>
<feature type="transmembrane region" description="Helical" evidence="9">
    <location>
        <begin position="89"/>
        <end position="113"/>
    </location>
</feature>
<accession>A0A1W6NYH1</accession>
<dbReference type="GO" id="GO:0005886">
    <property type="term" value="C:plasma membrane"/>
    <property type="evidence" value="ECO:0007669"/>
    <property type="project" value="UniProtKB-SubCell"/>
</dbReference>
<evidence type="ECO:0000256" key="9">
    <source>
        <dbReference type="SAM" id="Phobius"/>
    </source>
</evidence>
<evidence type="ECO:0000256" key="2">
    <source>
        <dbReference type="ARBA" id="ARBA00010692"/>
    </source>
</evidence>
<evidence type="ECO:0000256" key="3">
    <source>
        <dbReference type="ARBA" id="ARBA00022448"/>
    </source>
</evidence>
<organism evidence="10 11">
    <name type="scientific">Ketogulonicigenium robustum</name>
    <dbReference type="NCBI Taxonomy" id="92947"/>
    <lineage>
        <taxon>Bacteria</taxon>
        <taxon>Pseudomonadati</taxon>
        <taxon>Pseudomonadota</taxon>
        <taxon>Alphaproteobacteria</taxon>
        <taxon>Rhodobacterales</taxon>
        <taxon>Roseobacteraceae</taxon>
        <taxon>Ketogulonicigenium</taxon>
    </lineage>
</organism>